<dbReference type="AlphaFoldDB" id="A0A1F6CDE4"/>
<dbReference type="GO" id="GO:0003735">
    <property type="term" value="F:structural constituent of ribosome"/>
    <property type="evidence" value="ECO:0007669"/>
    <property type="project" value="UniProtKB-UniRule"/>
</dbReference>
<keyword evidence="2" id="KW-0699">rRNA-binding</keyword>
<gene>
    <name evidence="8" type="ORF">A2671_02510</name>
</gene>
<evidence type="ECO:0000256" key="6">
    <source>
        <dbReference type="NCBIfam" id="TIGR03625"/>
    </source>
</evidence>
<dbReference type="GO" id="GO:0019843">
    <property type="term" value="F:rRNA binding"/>
    <property type="evidence" value="ECO:0007669"/>
    <property type="project" value="UniProtKB-KW"/>
</dbReference>
<comment type="similarity">
    <text evidence="1">Belongs to the universal ribosomal protein uL3 family.</text>
</comment>
<accession>A0A1F6CDE4</accession>
<dbReference type="PANTHER" id="PTHR11229">
    <property type="entry name" value="50S RIBOSOMAL PROTEIN L3"/>
    <property type="match status" value="1"/>
</dbReference>
<dbReference type="SUPFAM" id="SSF50447">
    <property type="entry name" value="Translation proteins"/>
    <property type="match status" value="1"/>
</dbReference>
<dbReference type="InterPro" id="IPR000597">
    <property type="entry name" value="Ribosomal_uL3"/>
</dbReference>
<evidence type="ECO:0000313" key="8">
    <source>
        <dbReference type="EMBL" id="OGG47228.1"/>
    </source>
</evidence>
<evidence type="ECO:0000313" key="9">
    <source>
        <dbReference type="Proteomes" id="UP000178344"/>
    </source>
</evidence>
<dbReference type="NCBIfam" id="TIGR03625">
    <property type="entry name" value="L3_bact"/>
    <property type="match status" value="1"/>
</dbReference>
<dbReference type="Pfam" id="PF00297">
    <property type="entry name" value="Ribosomal_L3"/>
    <property type="match status" value="1"/>
</dbReference>
<comment type="caution">
    <text evidence="8">The sequence shown here is derived from an EMBL/GenBank/DDBJ whole genome shotgun (WGS) entry which is preliminary data.</text>
</comment>
<dbReference type="PANTHER" id="PTHR11229:SF16">
    <property type="entry name" value="LARGE RIBOSOMAL SUBUNIT PROTEIN UL3C"/>
    <property type="match status" value="1"/>
</dbReference>
<evidence type="ECO:0000256" key="2">
    <source>
        <dbReference type="ARBA" id="ARBA00022730"/>
    </source>
</evidence>
<keyword evidence="5" id="KW-0687">Ribonucleoprotein</keyword>
<organism evidence="8 9">
    <name type="scientific">Candidatus Kaiserbacteria bacterium RIFCSPHIGHO2_01_FULL_49_13</name>
    <dbReference type="NCBI Taxonomy" id="1798477"/>
    <lineage>
        <taxon>Bacteria</taxon>
        <taxon>Candidatus Kaiseribacteriota</taxon>
    </lineage>
</organism>
<dbReference type="EMBL" id="MFKQ01000022">
    <property type="protein sequence ID" value="OGG47228.1"/>
    <property type="molecule type" value="Genomic_DNA"/>
</dbReference>
<evidence type="ECO:0000256" key="5">
    <source>
        <dbReference type="ARBA" id="ARBA00023274"/>
    </source>
</evidence>
<keyword evidence="3" id="KW-0694">RNA-binding</keyword>
<evidence type="ECO:0000256" key="3">
    <source>
        <dbReference type="ARBA" id="ARBA00022884"/>
    </source>
</evidence>
<dbReference type="InterPro" id="IPR019927">
    <property type="entry name" value="Ribosomal_uL3_bac/org-type"/>
</dbReference>
<feature type="region of interest" description="Disordered" evidence="7">
    <location>
        <begin position="129"/>
        <end position="157"/>
    </location>
</feature>
<dbReference type="GO" id="GO:0022625">
    <property type="term" value="C:cytosolic large ribosomal subunit"/>
    <property type="evidence" value="ECO:0007669"/>
    <property type="project" value="TreeGrafter"/>
</dbReference>
<dbReference type="Gene3D" id="2.40.30.10">
    <property type="entry name" value="Translation factors"/>
    <property type="match status" value="1"/>
</dbReference>
<evidence type="ECO:0000256" key="1">
    <source>
        <dbReference type="ARBA" id="ARBA00006540"/>
    </source>
</evidence>
<keyword evidence="4 8" id="KW-0689">Ribosomal protein</keyword>
<sequence length="209" mass="22421">MKFLLGTKEYMTTLFTDDGRAYAATVVSATPAVALQVKTPESDGYRAVVIASGERKESHINKAEKGRMKELGNFRTMKEFRPKRTRETIEGIEVGAKFDVSVFSEGDKVAVSAISKGKGFQGVVKRHGFAGGPRTHGQKHSEREPGSIGGGGRAGGRVVKGMRMAGRMGGDRITVKNLKVLQVDKDSNTLVLSGAIPGRRGALVEVRGM</sequence>
<proteinExistence type="inferred from homology"/>
<reference evidence="8 9" key="1">
    <citation type="journal article" date="2016" name="Nat. Commun.">
        <title>Thousands of microbial genomes shed light on interconnected biogeochemical processes in an aquifer system.</title>
        <authorList>
            <person name="Anantharaman K."/>
            <person name="Brown C.T."/>
            <person name="Hug L.A."/>
            <person name="Sharon I."/>
            <person name="Castelle C.J."/>
            <person name="Probst A.J."/>
            <person name="Thomas B.C."/>
            <person name="Singh A."/>
            <person name="Wilkins M.J."/>
            <person name="Karaoz U."/>
            <person name="Brodie E.L."/>
            <person name="Williams K.H."/>
            <person name="Hubbard S.S."/>
            <person name="Banfield J.F."/>
        </authorList>
    </citation>
    <scope>NUCLEOTIDE SEQUENCE [LARGE SCALE GENOMIC DNA]</scope>
</reference>
<dbReference type="Proteomes" id="UP000178344">
    <property type="component" value="Unassembled WGS sequence"/>
</dbReference>
<dbReference type="InterPro" id="IPR009000">
    <property type="entry name" value="Transl_B-barrel_sf"/>
</dbReference>
<dbReference type="GO" id="GO:0006412">
    <property type="term" value="P:translation"/>
    <property type="evidence" value="ECO:0007669"/>
    <property type="project" value="UniProtKB-UniRule"/>
</dbReference>
<evidence type="ECO:0000256" key="7">
    <source>
        <dbReference type="SAM" id="MobiDB-lite"/>
    </source>
</evidence>
<name>A0A1F6CDE4_9BACT</name>
<dbReference type="FunFam" id="2.40.30.10:FF:000004">
    <property type="entry name" value="50S ribosomal protein L3"/>
    <property type="match status" value="1"/>
</dbReference>
<dbReference type="Gene3D" id="3.30.160.810">
    <property type="match status" value="1"/>
</dbReference>
<protein>
    <recommendedName>
        <fullName evidence="6">50S ribosomal protein L3</fullName>
    </recommendedName>
</protein>
<evidence type="ECO:0000256" key="4">
    <source>
        <dbReference type="ARBA" id="ARBA00022980"/>
    </source>
</evidence>